<name>A0A348HCG2_9GAMM</name>
<comment type="pathway">
    <text evidence="1 8">Cofactor biosynthesis; tetrahydrofolate biosynthesis; 5,6,7,8-tetrahydrofolate from 7,8-dihydrofolate: step 1/1.</text>
</comment>
<dbReference type="FunFam" id="3.40.430.10:FF:000001">
    <property type="entry name" value="Dihydrofolate reductase"/>
    <property type="match status" value="1"/>
</dbReference>
<evidence type="ECO:0000256" key="8">
    <source>
        <dbReference type="PIRNR" id="PIRNR000194"/>
    </source>
</evidence>
<dbReference type="GO" id="GO:0006730">
    <property type="term" value="P:one-carbon metabolic process"/>
    <property type="evidence" value="ECO:0007669"/>
    <property type="project" value="UniProtKB-KW"/>
</dbReference>
<dbReference type="PANTHER" id="PTHR48069:SF3">
    <property type="entry name" value="DIHYDROFOLATE REDUCTASE"/>
    <property type="match status" value="1"/>
</dbReference>
<keyword evidence="6 8" id="KW-0560">Oxidoreductase</keyword>
<dbReference type="GO" id="GO:0005829">
    <property type="term" value="C:cytosol"/>
    <property type="evidence" value="ECO:0007669"/>
    <property type="project" value="TreeGrafter"/>
</dbReference>
<dbReference type="EMBL" id="AP018933">
    <property type="protein sequence ID" value="BBG29314.1"/>
    <property type="molecule type" value="Genomic_DNA"/>
</dbReference>
<dbReference type="GO" id="GO:0070401">
    <property type="term" value="F:NADP+ binding"/>
    <property type="evidence" value="ECO:0007669"/>
    <property type="project" value="UniProtKB-ARBA"/>
</dbReference>
<reference evidence="11 12" key="1">
    <citation type="submission" date="2018-09" db="EMBL/GenBank/DDBJ databases">
        <title>Zymobacter palmae IAM14233 (=T109) whole genome analysis.</title>
        <authorList>
            <person name="Yanase H."/>
        </authorList>
    </citation>
    <scope>NUCLEOTIDE SEQUENCE [LARGE SCALE GENOMIC DNA]</scope>
    <source>
        <strain evidence="11 12">IAM14233</strain>
    </source>
</reference>
<organism evidence="11 12">
    <name type="scientific">Zymobacter palmae</name>
    <dbReference type="NCBI Taxonomy" id="33074"/>
    <lineage>
        <taxon>Bacteria</taxon>
        <taxon>Pseudomonadati</taxon>
        <taxon>Pseudomonadota</taxon>
        <taxon>Gammaproteobacteria</taxon>
        <taxon>Oceanospirillales</taxon>
        <taxon>Halomonadaceae</taxon>
        <taxon>Zymobacter group</taxon>
        <taxon>Zymobacter</taxon>
    </lineage>
</organism>
<dbReference type="UniPathway" id="UPA00077">
    <property type="reaction ID" value="UER00158"/>
</dbReference>
<dbReference type="EC" id="1.5.1.3" evidence="3 8"/>
<dbReference type="Gene3D" id="3.40.430.10">
    <property type="entry name" value="Dihydrofolate Reductase, subunit A"/>
    <property type="match status" value="1"/>
</dbReference>
<dbReference type="STRING" id="1123510.GCA_000620025_01489"/>
<evidence type="ECO:0000259" key="10">
    <source>
        <dbReference type="PROSITE" id="PS51330"/>
    </source>
</evidence>
<dbReference type="PANTHER" id="PTHR48069">
    <property type="entry name" value="DIHYDROFOLATE REDUCTASE"/>
    <property type="match status" value="1"/>
</dbReference>
<comment type="catalytic activity">
    <reaction evidence="8">
        <text>(6S)-5,6,7,8-tetrahydrofolate + NADP(+) = 7,8-dihydrofolate + NADPH + H(+)</text>
        <dbReference type="Rhea" id="RHEA:15009"/>
        <dbReference type="ChEBI" id="CHEBI:15378"/>
        <dbReference type="ChEBI" id="CHEBI:57451"/>
        <dbReference type="ChEBI" id="CHEBI:57453"/>
        <dbReference type="ChEBI" id="CHEBI:57783"/>
        <dbReference type="ChEBI" id="CHEBI:58349"/>
        <dbReference type="EC" id="1.5.1.3"/>
    </reaction>
</comment>
<dbReference type="PROSITE" id="PS51330">
    <property type="entry name" value="DHFR_2"/>
    <property type="match status" value="1"/>
</dbReference>
<sequence length="173" mass="19609">MSEHDVPVAMIAALSRNRVIGADNKMPWHLPEDLGHFKRLTWQKPIIMGRNTFESIGRPLPSRHNIVLTRDPEFAAEGVVVCRDWPSALAAAQQYALEHGAEEVMVIGGGQVYAEAMPDADKLYLTEIRMTVEGDTRFPLLEDDVWQEQERVAGNPDEGQPYYDFVTYVRQSR</sequence>
<dbReference type="SUPFAM" id="SSF53597">
    <property type="entry name" value="Dihydrofolate reductase-like"/>
    <property type="match status" value="1"/>
</dbReference>
<evidence type="ECO:0000256" key="2">
    <source>
        <dbReference type="ARBA" id="ARBA00009539"/>
    </source>
</evidence>
<dbReference type="AlphaFoldDB" id="A0A348HCG2"/>
<dbReference type="Proteomes" id="UP000267342">
    <property type="component" value="Chromosome"/>
</dbReference>
<accession>A0A348HCG2</accession>
<evidence type="ECO:0000313" key="11">
    <source>
        <dbReference type="EMBL" id="BBG29314.1"/>
    </source>
</evidence>
<dbReference type="GO" id="GO:0046654">
    <property type="term" value="P:tetrahydrofolate biosynthetic process"/>
    <property type="evidence" value="ECO:0007669"/>
    <property type="project" value="UniProtKB-UniPathway"/>
</dbReference>
<dbReference type="PIRSF" id="PIRSF000194">
    <property type="entry name" value="DHFR"/>
    <property type="match status" value="1"/>
</dbReference>
<evidence type="ECO:0000256" key="4">
    <source>
        <dbReference type="ARBA" id="ARBA00022563"/>
    </source>
</evidence>
<keyword evidence="12" id="KW-1185">Reference proteome</keyword>
<protein>
    <recommendedName>
        <fullName evidence="3 8">Dihydrofolate reductase</fullName>
        <ecNumber evidence="3 8">1.5.1.3</ecNumber>
    </recommendedName>
</protein>
<proteinExistence type="inferred from homology"/>
<evidence type="ECO:0000256" key="5">
    <source>
        <dbReference type="ARBA" id="ARBA00022857"/>
    </source>
</evidence>
<evidence type="ECO:0000256" key="7">
    <source>
        <dbReference type="ARBA" id="ARBA00025067"/>
    </source>
</evidence>
<evidence type="ECO:0000256" key="1">
    <source>
        <dbReference type="ARBA" id="ARBA00004903"/>
    </source>
</evidence>
<comment type="function">
    <text evidence="7 8">Key enzyme in folate metabolism. Catalyzes an essential reaction for de novo glycine and purine synthesis, and for DNA precursor synthesis.</text>
</comment>
<dbReference type="CDD" id="cd00209">
    <property type="entry name" value="DHFR"/>
    <property type="match status" value="1"/>
</dbReference>
<dbReference type="PROSITE" id="PS00075">
    <property type="entry name" value="DHFR_1"/>
    <property type="match status" value="1"/>
</dbReference>
<dbReference type="PRINTS" id="PR00070">
    <property type="entry name" value="DHFR"/>
</dbReference>
<dbReference type="RefSeq" id="WP_027704873.1">
    <property type="nucleotide sequence ID" value="NZ_AP018933.1"/>
</dbReference>
<keyword evidence="4 8" id="KW-0554">One-carbon metabolism</keyword>
<dbReference type="GO" id="GO:0046655">
    <property type="term" value="P:folic acid metabolic process"/>
    <property type="evidence" value="ECO:0007669"/>
    <property type="project" value="TreeGrafter"/>
</dbReference>
<dbReference type="Pfam" id="PF00186">
    <property type="entry name" value="DHFR_1"/>
    <property type="match status" value="1"/>
</dbReference>
<feature type="domain" description="DHFR" evidence="10">
    <location>
        <begin position="7"/>
        <end position="170"/>
    </location>
</feature>
<evidence type="ECO:0000256" key="6">
    <source>
        <dbReference type="ARBA" id="ARBA00023002"/>
    </source>
</evidence>
<dbReference type="GO" id="GO:0046452">
    <property type="term" value="P:dihydrofolate metabolic process"/>
    <property type="evidence" value="ECO:0007669"/>
    <property type="project" value="TreeGrafter"/>
</dbReference>
<dbReference type="InterPro" id="IPR024072">
    <property type="entry name" value="DHFR-like_dom_sf"/>
</dbReference>
<gene>
    <name evidence="11" type="ORF">ZBT109_0526</name>
</gene>
<dbReference type="GO" id="GO:0004146">
    <property type="term" value="F:dihydrofolate reductase activity"/>
    <property type="evidence" value="ECO:0007669"/>
    <property type="project" value="UniProtKB-EC"/>
</dbReference>
<keyword evidence="5 8" id="KW-0521">NADP</keyword>
<dbReference type="KEGG" id="zpl:ZBT109_0526"/>
<dbReference type="InterPro" id="IPR001796">
    <property type="entry name" value="DHFR_dom"/>
</dbReference>
<comment type="similarity">
    <text evidence="2 8 9">Belongs to the dihydrofolate reductase family.</text>
</comment>
<dbReference type="OrthoDB" id="9804315at2"/>
<evidence type="ECO:0000256" key="3">
    <source>
        <dbReference type="ARBA" id="ARBA00012856"/>
    </source>
</evidence>
<evidence type="ECO:0000256" key="9">
    <source>
        <dbReference type="RuleBase" id="RU004474"/>
    </source>
</evidence>
<dbReference type="InterPro" id="IPR017925">
    <property type="entry name" value="DHFR_CS"/>
</dbReference>
<evidence type="ECO:0000313" key="12">
    <source>
        <dbReference type="Proteomes" id="UP000267342"/>
    </source>
</evidence>
<dbReference type="InterPro" id="IPR012259">
    <property type="entry name" value="DHFR"/>
</dbReference>